<gene>
    <name evidence="2" type="ORF">Cha6605_0534</name>
</gene>
<feature type="transmembrane region" description="Helical" evidence="1">
    <location>
        <begin position="97"/>
        <end position="117"/>
    </location>
</feature>
<evidence type="ECO:0000313" key="2">
    <source>
        <dbReference type="EMBL" id="AFY91819.1"/>
    </source>
</evidence>
<evidence type="ECO:0000256" key="1">
    <source>
        <dbReference type="SAM" id="Phobius"/>
    </source>
</evidence>
<dbReference type="HOGENOM" id="CLU_110168_0_1_3"/>
<keyword evidence="3" id="KW-1185">Reference proteome</keyword>
<dbReference type="STRING" id="1173020.Cha6605_0534"/>
<keyword evidence="1" id="KW-1133">Transmembrane helix</keyword>
<dbReference type="AlphaFoldDB" id="K9UC99"/>
<proteinExistence type="predicted"/>
<name>K9UC99_CHAP6</name>
<accession>K9UC99</accession>
<keyword evidence="1" id="KW-0812">Transmembrane</keyword>
<reference evidence="2 3" key="1">
    <citation type="submission" date="2012-05" db="EMBL/GenBank/DDBJ databases">
        <title>Finished chromosome of genome of Chamaesiphon sp. PCC 6605.</title>
        <authorList>
            <consortium name="US DOE Joint Genome Institute"/>
            <person name="Gugger M."/>
            <person name="Coursin T."/>
            <person name="Rippka R."/>
            <person name="Tandeau De Marsac N."/>
            <person name="Huntemann M."/>
            <person name="Wei C.-L."/>
            <person name="Han J."/>
            <person name="Detter J.C."/>
            <person name="Han C."/>
            <person name="Tapia R."/>
            <person name="Chen A."/>
            <person name="Kyrpides N."/>
            <person name="Mavromatis K."/>
            <person name="Markowitz V."/>
            <person name="Szeto E."/>
            <person name="Ivanova N."/>
            <person name="Pagani I."/>
            <person name="Pati A."/>
            <person name="Goodwin L."/>
            <person name="Nordberg H.P."/>
            <person name="Cantor M.N."/>
            <person name="Hua S.X."/>
            <person name="Woyke T."/>
            <person name="Kerfeld C.A."/>
        </authorList>
    </citation>
    <scope>NUCLEOTIDE SEQUENCE [LARGE SCALE GENOMIC DNA]</scope>
    <source>
        <strain evidence="3">ATCC 27169 / PCC 6605</strain>
    </source>
</reference>
<dbReference type="OrthoDB" id="471184at2"/>
<sequence>MSISIETDLRDILNKLDQRFERMETNITDLKVGQAELRGQINTLDEKVEGQINTLDEKVEGQINTLDEKVEGQINALNEKVDGLSKRFDSLEFTSRGILIGLAVAIIAGGAKLFGFIPTAN</sequence>
<dbReference type="Gene3D" id="1.20.5.340">
    <property type="match status" value="1"/>
</dbReference>
<organism evidence="2 3">
    <name type="scientific">Chamaesiphon minutus (strain ATCC 27169 / PCC 6605)</name>
    <dbReference type="NCBI Taxonomy" id="1173020"/>
    <lineage>
        <taxon>Bacteria</taxon>
        <taxon>Bacillati</taxon>
        <taxon>Cyanobacteriota</taxon>
        <taxon>Cyanophyceae</taxon>
        <taxon>Gomontiellales</taxon>
        <taxon>Chamaesiphonaceae</taxon>
        <taxon>Chamaesiphon</taxon>
    </lineage>
</organism>
<protein>
    <submittedName>
        <fullName evidence="2">Uncharacterized protein</fullName>
    </submittedName>
</protein>
<dbReference type="RefSeq" id="WP_015158013.1">
    <property type="nucleotide sequence ID" value="NC_019697.1"/>
</dbReference>
<keyword evidence="1" id="KW-0472">Membrane</keyword>
<dbReference type="Proteomes" id="UP000010366">
    <property type="component" value="Chromosome"/>
</dbReference>
<dbReference type="EMBL" id="CP003600">
    <property type="protein sequence ID" value="AFY91819.1"/>
    <property type="molecule type" value="Genomic_DNA"/>
</dbReference>
<dbReference type="KEGG" id="cmp:Cha6605_0534"/>
<dbReference type="eggNOG" id="COG1256">
    <property type="taxonomic scope" value="Bacteria"/>
</dbReference>
<evidence type="ECO:0000313" key="3">
    <source>
        <dbReference type="Proteomes" id="UP000010366"/>
    </source>
</evidence>